<dbReference type="CDD" id="cd00067">
    <property type="entry name" value="GAL4"/>
    <property type="match status" value="1"/>
</dbReference>
<protein>
    <recommendedName>
        <fullName evidence="5">Zn(2)-C6 fungal-type domain-containing protein</fullName>
    </recommendedName>
</protein>
<sequence>MAGAGGGAPGAGAGPLIPPTPLTETTGYKRKRDQDDISDDRIPQPPPPQSGTGTPINYLSRANPAKLRLIQDDNDAFSHVLSLMSDYEGVLSRHESLAANLGARLTAPRLLRAMEGLFESPITVTAQSPYKDSPSSTWYTPSWLDIVSFANANPADFNLTATADGRRVCRFLMNNTRVEISEADWRLVMSGTLDRFRLVPPHPLEEDEMAELATLEILEQRLHTLIKKADEVARRARQLNYHLSGRKAVIATRRPSSGQGSRSGHESANQQPPTRLGGLDPGYDLHADLLQQFLTPVPPVPPHQAPALVIFQSPVTASITHTPSELLRLPPTPSTTTQQPAYTLPQTSPTPTVTPPTYRGSIGPGTAQDPPSTALRRLIQARLDKLTREDNIRPPCDRCRRLRMACIKHRSACQGCTRKHARCTWNYVTDEEATMLTDEHVPGGGSPAATSDYYLMYDRPVGVQNVRG</sequence>
<dbReference type="InterPro" id="IPR001138">
    <property type="entry name" value="Zn2Cys6_DnaBD"/>
</dbReference>
<feature type="compositionally biased region" description="Basic and acidic residues" evidence="2">
    <location>
        <begin position="32"/>
        <end position="42"/>
    </location>
</feature>
<evidence type="ECO:0008006" key="5">
    <source>
        <dbReference type="Google" id="ProtNLM"/>
    </source>
</evidence>
<proteinExistence type="predicted"/>
<dbReference type="GO" id="GO:0008270">
    <property type="term" value="F:zinc ion binding"/>
    <property type="evidence" value="ECO:0007669"/>
    <property type="project" value="InterPro"/>
</dbReference>
<evidence type="ECO:0000256" key="1">
    <source>
        <dbReference type="ARBA" id="ARBA00023242"/>
    </source>
</evidence>
<organism evidence="3 4">
    <name type="scientific">Bombardia bombarda</name>
    <dbReference type="NCBI Taxonomy" id="252184"/>
    <lineage>
        <taxon>Eukaryota</taxon>
        <taxon>Fungi</taxon>
        <taxon>Dikarya</taxon>
        <taxon>Ascomycota</taxon>
        <taxon>Pezizomycotina</taxon>
        <taxon>Sordariomycetes</taxon>
        <taxon>Sordariomycetidae</taxon>
        <taxon>Sordariales</taxon>
        <taxon>Lasiosphaeriaceae</taxon>
        <taxon>Bombardia</taxon>
    </lineage>
</organism>
<feature type="compositionally biased region" description="Low complexity" evidence="2">
    <location>
        <begin position="253"/>
        <end position="262"/>
    </location>
</feature>
<name>A0AA39U5Q0_9PEZI</name>
<dbReference type="GO" id="GO:0000981">
    <property type="term" value="F:DNA-binding transcription factor activity, RNA polymerase II-specific"/>
    <property type="evidence" value="ECO:0007669"/>
    <property type="project" value="InterPro"/>
</dbReference>
<dbReference type="InterPro" id="IPR036864">
    <property type="entry name" value="Zn2-C6_fun-type_DNA-bd_sf"/>
</dbReference>
<feature type="region of interest" description="Disordered" evidence="2">
    <location>
        <begin position="247"/>
        <end position="282"/>
    </location>
</feature>
<feature type="region of interest" description="Disordered" evidence="2">
    <location>
        <begin position="1"/>
        <end position="58"/>
    </location>
</feature>
<dbReference type="AlphaFoldDB" id="A0AA39U5Q0"/>
<keyword evidence="1" id="KW-0539">Nucleus</keyword>
<reference evidence="3" key="1">
    <citation type="submission" date="2023-06" db="EMBL/GenBank/DDBJ databases">
        <title>Genome-scale phylogeny and comparative genomics of the fungal order Sordariales.</title>
        <authorList>
            <consortium name="Lawrence Berkeley National Laboratory"/>
            <person name="Hensen N."/>
            <person name="Bonometti L."/>
            <person name="Westerberg I."/>
            <person name="Brannstrom I.O."/>
            <person name="Guillou S."/>
            <person name="Cros-Aarteil S."/>
            <person name="Calhoun S."/>
            <person name="Haridas S."/>
            <person name="Kuo A."/>
            <person name="Mondo S."/>
            <person name="Pangilinan J."/>
            <person name="Riley R."/>
            <person name="LaButti K."/>
            <person name="Andreopoulos B."/>
            <person name="Lipzen A."/>
            <person name="Chen C."/>
            <person name="Yanf M."/>
            <person name="Daum C."/>
            <person name="Ng V."/>
            <person name="Clum A."/>
            <person name="Steindorff A."/>
            <person name="Ohm R."/>
            <person name="Martin F."/>
            <person name="Silar P."/>
            <person name="Natvig D."/>
            <person name="Lalanne C."/>
            <person name="Gautier V."/>
            <person name="Ament-velasquez S.L."/>
            <person name="Kruys A."/>
            <person name="Hutchinson M.I."/>
            <person name="Powell A.J."/>
            <person name="Barry K."/>
            <person name="Miller A.N."/>
            <person name="Grigoriev I.V."/>
            <person name="Debuchy R."/>
            <person name="Gladieux P."/>
            <person name="Thoren M.H."/>
            <person name="Johannesson H."/>
        </authorList>
    </citation>
    <scope>NUCLEOTIDE SEQUENCE</scope>
    <source>
        <strain evidence="3">SMH3391-2</strain>
    </source>
</reference>
<evidence type="ECO:0000313" key="3">
    <source>
        <dbReference type="EMBL" id="KAK0612305.1"/>
    </source>
</evidence>
<evidence type="ECO:0000313" key="4">
    <source>
        <dbReference type="Proteomes" id="UP001174934"/>
    </source>
</evidence>
<dbReference type="EMBL" id="JAULSR010000009">
    <property type="protein sequence ID" value="KAK0612305.1"/>
    <property type="molecule type" value="Genomic_DNA"/>
</dbReference>
<comment type="caution">
    <text evidence="3">The sequence shown here is derived from an EMBL/GenBank/DDBJ whole genome shotgun (WGS) entry which is preliminary data.</text>
</comment>
<dbReference type="Proteomes" id="UP001174934">
    <property type="component" value="Unassembled WGS sequence"/>
</dbReference>
<evidence type="ECO:0000256" key="2">
    <source>
        <dbReference type="SAM" id="MobiDB-lite"/>
    </source>
</evidence>
<keyword evidence="4" id="KW-1185">Reference proteome</keyword>
<dbReference type="SUPFAM" id="SSF57701">
    <property type="entry name" value="Zn2/Cys6 DNA-binding domain"/>
    <property type="match status" value="1"/>
</dbReference>
<feature type="compositionally biased region" description="Gly residues" evidence="2">
    <location>
        <begin position="1"/>
        <end position="13"/>
    </location>
</feature>
<accession>A0AA39U5Q0</accession>
<gene>
    <name evidence="3" type="ORF">B0T17DRAFT_610540</name>
</gene>
<feature type="region of interest" description="Disordered" evidence="2">
    <location>
        <begin position="325"/>
        <end position="354"/>
    </location>
</feature>